<sequence length="3131" mass="334278">MVVIVSLVASLVSPSIVDLFDGSGEVTQAAAPAQRWGSAAGQEPEALGKGNTAAAQSLQSQYPPIAPQDPAAKPNATQVLHSTKQVRGFDAATSRELPERRTRHERTYENTDGTETTEFAQEPINYRLPDGSWQPVDSTLVPHESGGWRNRADQVGVMVGKATGDSDVARLDLGEGQTLGFGVAEANPVQGTVSGNTVTYKGVRPDADLSLEVRPGLVKENLILHSAKAPRSWLFPLSTNGLSASLVDGQVVLKDGAGRVRARVPSGFMVDSSPVNENTGEPPTSYGVTYRLEQHAGRQALRMDLDAEWLNAPGRVYPVTVDPPIDMRDAATSMYVQRNSNGQSFSRVDGDLKVGHADGAVTASYISFPGVENTLRNHKIFGAQLSLMNYHSWSCNTRPITVHPVLAGWTASNQYTFPGPAYGDPIASPSFAHGYIPRGSSKSPCPTATESVVLGDGGRDLVQRWVTGQQENHGFSVRASETDSFGWKKFTGAGTANPPRLAVTHTPYNAAYRFISAVPDPPVTQTQGGKVKIEVTNLGAEDWEAGRYALAYRYFRHNPDQRIEYVGWSESAALPRTVARGSSVVLDAAIGKTPPGEYLFEFTMIKRGMAFFTDEQIPPAVLSLKVIDVPPAVVAQYPPNGYSAPSLVPSLWAQGADVDAPPNSSLQYRFEVCDKDEKNCFESGRQSSPTWTVPFGKMEWSKNYKWRVFAFDGTSESPKVPFSTLLTAVPQPEITSNLGSAPYAGNTSDFNPQVGNYTTSAVEASVGAVGPELNVVRTYNSQDPRIDNAFGTGWASRYDMRIVPDGDGSGNAVVTYPDGQQVRYGANLDASGKPNGGRLISPPGRYATLAPVPGGGWTLRDKNAALHIFRADGKLTDIYDNAGRSITMTYGTDGKLATVVNRESLRKLTFTWTGNHVATVATDPVNGAALTWTYTYEGNRLTSVCDPNGGCTRYTYTPGSYYRNAVLDSKPDSYWRFGERDGTSANSEVSLNLGTDKATYRDVTLAAPGVLGVTDNSAAAFNGQTSMAQMPGGLVKKTRELTVEMWFKTAKQGALFGAQATPFEQDDTGGMPLLYVGEDGKLRGQLWHGTVDPITTANKVNDDQWHHVVLSGSLVAQTLFVDGQVVGTRQGVIDHGRFHYSQIGMAQTGTPSRWPSAPAKYSKFEGTIDEVAVYQHPLGPPAVQAHFQARAGSDQVASVTLPSGRVAAQAKYDTGNGRLREFVDRNGGTWKIEAPTVSGTPDNIIRTIRVADPANRPHYYDYDPVRGRILRYAAPLGMTTRPEDLPPVPTTPPKPPNCTTPKPGEPVFCDVPTTGGPTSFPPVELQGARSYHYDEKGFQSQIVDENGYLAELIHDERGNIRSRKTCRNFPTDCQTAYFDYFTTDNLTDPRLDRLIASRDPRSANATDNTYKTSYTYTNRGELETQTTADGAVVRHVYNEDREPAFDGGSAPNGLVKTSTDARGAITRYRYLRSGDLAEVTSPTGLITRHTYDTLGRKTATTQISDAYQAGITSKVEYDKLSRPTVVTAPPTSNAVTGAKHTLRTTTTYDPDGRPERTEATDTTGGDPARVSTVAYDDRGRVSRVTNAEGHESSFGYDVFGNRTWSVDPVGVKYEYAYTARNKLSEIRLRGWNGDPGQAEPGPKDHLVVQSFAYDLAGQLVRQTDAMGRTTRFRYYTDGLLREAIAVGFHNPDGTTRDIVLKTNAYNAAGHLTRQTTAGGQTAAFEYDAVGRITTSIDDPGGLERRHTFSYDLNGNVTQVARTGNESNTGAFNDASAEIVDYGYDTAGRQTSESVHLGADRLVTARTYDQRGLVTSVTDPRGTAPGANRAAYTANITYDELGRPVVATAPPTMVEQNGTTPAVKRAESTTGYSTFGEATDVRGPDGRTSRVGYDKLGRPVETTLPDYTPPGATQPIKATARTEYDALGNVIATTDPKGAVSRFVYDQMNRVVSRTAPHPDTPGEAGGAWQYTYTRVGELLSATDPSGARTESTYDDLGRPVTATTFERKPTPATLTGTLTYNDAGQVTASTTPSGATSRFTYDKVGELITATSSTGVTTQYGYDLAGRQVKTTDGLGRASRTGYDLAGRLTTINTLGADRALLSQSKLAYDRAGNVTSTTNPLQHTTKYTVDALGRVVDRTEPVSATETIKTSFGYDITGALTRFTDGRGNSTHYTTNAWGLTESVTEPATPAHPQPAERTWTVAYDATANPVTTTAPGGVRRDRTFDLLGRMTKETGANTADRVAGYDELGQVTRVSAPGGDNTFTYNDRGALLTTAGPSGASSFGYDTDSNLTTRTDAAGTSTYGYVKSRLSTITDAATNTTQTLGYDDSGAIANVNYGNGRTRTFTYDKAGRLKTDTVGTAASMTYDYDPAGQLTSKTTQGVAGAGQNTYGYDHLGRLTSWTGNGKTTPYSWDPAGNRTQAGDKAATYDQRNRLLSDGTSTYTYTPRGTRATKTTGATTEAFTFDSFDRLTGQGTVKYTYDGLDRVVTRGATPFQYSGASNELASDGTSKFSRGPLNELVALTSGTDKRLTISDQHGDLVGGFDPASSGLTSLADSVTFDPFGQPLATSGAKRAIGYQGDYTDPDTGQVNMTARWYDPASGAFTSRDSATLSSREANRYSYGIGSPLNYTDPTGHSVWDKIWCRMFPADCRGTKDRWNPGGGGGGGGGGGDGGLDGGGDGYVECDPDVLAFAPGYKKRSPCAPCEDAQGNNPCKTISDRLSDGGSGGGGGGGGAGKCKTKSCRGKAGAGGGAPGRKPDPAIAARGASRQAARNNPAPIPQAMLTPLYGSTSTRPVSPAPNMPSETASDYRAPVEDVNHSYQQLQNSIMVDNAVLLGQVKASASAPSEGVRINYCDGCNNGKGWPTENGYYPSKLGPGGRPTVDVSKLAPHEYAYGAWNHMFDAEGRPYAGQESLLEPIPGYTPTGCDDAICGIVRGFFAIAGCELVTAGFGTLGCIALGGAVQEATNSQFTGENPALAASRGAVLGYAAGLFGEALAAWIAIRGSVGTGAGAAGGVAQEAYLLGLGRGLSRQAEQLGLKHFMDLPPSKATAAFEEAIRNGSKFTFSLDGMIPSGVNLKAQLELTIEAGKMGPRYGNVTNWELFKLHDAGKLGDVTFRLEGREIPNPFKN</sequence>
<feature type="region of interest" description="Disordered" evidence="2">
    <location>
        <begin position="2744"/>
        <end position="2809"/>
    </location>
</feature>
<dbReference type="KEGG" id="kphy:AOZ06_08455"/>
<feature type="compositionally biased region" description="Polar residues" evidence="2">
    <location>
        <begin position="53"/>
        <end position="62"/>
    </location>
</feature>
<dbReference type="InterPro" id="IPR013320">
    <property type="entry name" value="ConA-like_dom_sf"/>
</dbReference>
<dbReference type="EMBL" id="CP012752">
    <property type="protein sequence ID" value="ALG06950.1"/>
    <property type="molecule type" value="Genomic_DNA"/>
</dbReference>
<dbReference type="Pfam" id="PF13385">
    <property type="entry name" value="Laminin_G_3"/>
    <property type="match status" value="1"/>
</dbReference>
<dbReference type="Gene3D" id="2.180.10.10">
    <property type="entry name" value="RHS repeat-associated core"/>
    <property type="match status" value="5"/>
</dbReference>
<evidence type="ECO:0000256" key="1">
    <source>
        <dbReference type="ARBA" id="ARBA00022737"/>
    </source>
</evidence>
<feature type="region of interest" description="Disordered" evidence="2">
    <location>
        <begin position="36"/>
        <end position="114"/>
    </location>
</feature>
<dbReference type="Pfam" id="PF20148">
    <property type="entry name" value="DUF6531"/>
    <property type="match status" value="1"/>
</dbReference>
<feature type="domain" description="DUF6531" evidence="3">
    <location>
        <begin position="751"/>
        <end position="824"/>
    </location>
</feature>
<dbReference type="InterPro" id="IPR006530">
    <property type="entry name" value="YD"/>
</dbReference>
<feature type="compositionally biased region" description="Basic and acidic residues" evidence="2">
    <location>
        <begin position="96"/>
        <end position="109"/>
    </location>
</feature>
<dbReference type="InterPro" id="IPR050708">
    <property type="entry name" value="T6SS_VgrG/RHS"/>
</dbReference>
<dbReference type="Pfam" id="PF25023">
    <property type="entry name" value="TEN_YD-shell"/>
    <property type="match status" value="2"/>
</dbReference>
<feature type="compositionally biased region" description="Basic and acidic residues" evidence="2">
    <location>
        <begin position="1878"/>
        <end position="1897"/>
    </location>
</feature>
<feature type="domain" description="Teneurin-like YD-shell" evidence="4">
    <location>
        <begin position="2106"/>
        <end position="2295"/>
    </location>
</feature>
<dbReference type="SUPFAM" id="SSF49899">
    <property type="entry name" value="Concanavalin A-like lectins/glucanases"/>
    <property type="match status" value="1"/>
</dbReference>
<dbReference type="PANTHER" id="PTHR32305">
    <property type="match status" value="1"/>
</dbReference>
<dbReference type="NCBIfam" id="TIGR03696">
    <property type="entry name" value="Rhs_assc_core"/>
    <property type="match status" value="1"/>
</dbReference>
<name>A0A0N9HYI8_9PSEU</name>
<evidence type="ECO:0000313" key="5">
    <source>
        <dbReference type="EMBL" id="ALG06950.1"/>
    </source>
</evidence>
<keyword evidence="1" id="KW-0677">Repeat</keyword>
<organism evidence="5 6">
    <name type="scientific">Kibdelosporangium phytohabitans</name>
    <dbReference type="NCBI Taxonomy" id="860235"/>
    <lineage>
        <taxon>Bacteria</taxon>
        <taxon>Bacillati</taxon>
        <taxon>Actinomycetota</taxon>
        <taxon>Actinomycetes</taxon>
        <taxon>Pseudonocardiales</taxon>
        <taxon>Pseudonocardiaceae</taxon>
        <taxon>Kibdelosporangium</taxon>
    </lineage>
</organism>
<feature type="compositionally biased region" description="Pro residues" evidence="2">
    <location>
        <begin position="1285"/>
        <end position="1298"/>
    </location>
</feature>
<evidence type="ECO:0008006" key="7">
    <source>
        <dbReference type="Google" id="ProtNLM"/>
    </source>
</evidence>
<evidence type="ECO:0000256" key="2">
    <source>
        <dbReference type="SAM" id="MobiDB-lite"/>
    </source>
</evidence>
<feature type="region of interest" description="Disordered" evidence="2">
    <location>
        <begin position="1873"/>
        <end position="1913"/>
    </location>
</feature>
<accession>A0A0N9HYI8</accession>
<dbReference type="InterPro" id="IPR056823">
    <property type="entry name" value="TEN-like_YD-shell"/>
</dbReference>
<feature type="region of interest" description="Disordered" evidence="2">
    <location>
        <begin position="1278"/>
        <end position="1302"/>
    </location>
</feature>
<proteinExistence type="predicted"/>
<gene>
    <name evidence="5" type="ORF">AOZ06_08455</name>
</gene>
<feature type="compositionally biased region" description="Basic and acidic residues" evidence="2">
    <location>
        <begin position="1550"/>
        <end position="1559"/>
    </location>
</feature>
<dbReference type="InterPro" id="IPR022385">
    <property type="entry name" value="Rhs_assc_core"/>
</dbReference>
<dbReference type="STRING" id="860235.AOZ06_08455"/>
<feature type="domain" description="Teneurin-like YD-shell" evidence="4">
    <location>
        <begin position="2365"/>
        <end position="2612"/>
    </location>
</feature>
<dbReference type="NCBIfam" id="NF033679">
    <property type="entry name" value="DNRLRE_dom"/>
    <property type="match status" value="1"/>
</dbReference>
<keyword evidence="6" id="KW-1185">Reference proteome</keyword>
<dbReference type="PANTHER" id="PTHR32305:SF15">
    <property type="entry name" value="PROTEIN RHSA-RELATED"/>
    <property type="match status" value="1"/>
</dbReference>
<evidence type="ECO:0000313" key="6">
    <source>
        <dbReference type="Proteomes" id="UP000063699"/>
    </source>
</evidence>
<reference evidence="5 6" key="1">
    <citation type="submission" date="2015-07" db="EMBL/GenBank/DDBJ databases">
        <title>Genome sequencing of Kibdelosporangium phytohabitans.</title>
        <authorList>
            <person name="Qin S."/>
            <person name="Xing K."/>
        </authorList>
    </citation>
    <scope>NUCLEOTIDE SEQUENCE [LARGE SCALE GENOMIC DNA]</scope>
    <source>
        <strain evidence="5 6">KLBMP1111</strain>
    </source>
</reference>
<dbReference type="NCBIfam" id="TIGR01643">
    <property type="entry name" value="YD_repeat_2x"/>
    <property type="match status" value="7"/>
</dbReference>
<evidence type="ECO:0000259" key="4">
    <source>
        <dbReference type="Pfam" id="PF25023"/>
    </source>
</evidence>
<dbReference type="Gene3D" id="2.60.120.200">
    <property type="match status" value="1"/>
</dbReference>
<evidence type="ECO:0000259" key="3">
    <source>
        <dbReference type="Pfam" id="PF20148"/>
    </source>
</evidence>
<feature type="compositionally biased region" description="Polar residues" evidence="2">
    <location>
        <begin position="75"/>
        <end position="85"/>
    </location>
</feature>
<feature type="compositionally biased region" description="Low complexity" evidence="2">
    <location>
        <begin position="2762"/>
        <end position="2774"/>
    </location>
</feature>
<feature type="region of interest" description="Disordered" evidence="2">
    <location>
        <begin position="1542"/>
        <end position="1570"/>
    </location>
</feature>
<dbReference type="Pfam" id="PF05593">
    <property type="entry name" value="RHS_repeat"/>
    <property type="match status" value="5"/>
</dbReference>
<dbReference type="InterPro" id="IPR031325">
    <property type="entry name" value="RHS_repeat"/>
</dbReference>
<dbReference type="InterPro" id="IPR045351">
    <property type="entry name" value="DUF6531"/>
</dbReference>
<protein>
    <recommendedName>
        <fullName evidence="7">Intein C-terminal splicing domain-containing protein</fullName>
    </recommendedName>
</protein>
<dbReference type="Proteomes" id="UP000063699">
    <property type="component" value="Chromosome"/>
</dbReference>